<evidence type="ECO:0000313" key="2">
    <source>
        <dbReference type="EMBL" id="KAF1912352.1"/>
    </source>
</evidence>
<evidence type="ECO:0000313" key="3">
    <source>
        <dbReference type="Proteomes" id="UP000800096"/>
    </source>
</evidence>
<sequence length="208" mass="23474">MRVHFSVFAAALLSFSEGKPVIQVPVPSDLIHNSSDVFDDDVSKHLPLYHRPTSSLPTLQPRQHVISSLPDPATDDVWNHYVRKGRHLMAQMVSSDRDAARLLPGPRRTSAQSPYGFSTLKRWGYTTYLSSEEYCDFGTGPGKLWGISPYLRSKKISYRCKGDEGNWISAVIKHWDPKKENVTPMEIQTYRGPDGKTRPVRLSCSNSL</sequence>
<name>A0A6A5QAF6_AMPQU</name>
<dbReference type="EMBL" id="ML979140">
    <property type="protein sequence ID" value="KAF1912352.1"/>
    <property type="molecule type" value="Genomic_DNA"/>
</dbReference>
<accession>A0A6A5QAF6</accession>
<reference evidence="2" key="1">
    <citation type="journal article" date="2020" name="Stud. Mycol.">
        <title>101 Dothideomycetes genomes: a test case for predicting lifestyles and emergence of pathogens.</title>
        <authorList>
            <person name="Haridas S."/>
            <person name="Albert R."/>
            <person name="Binder M."/>
            <person name="Bloem J."/>
            <person name="Labutti K."/>
            <person name="Salamov A."/>
            <person name="Andreopoulos B."/>
            <person name="Baker S."/>
            <person name="Barry K."/>
            <person name="Bills G."/>
            <person name="Bluhm B."/>
            <person name="Cannon C."/>
            <person name="Castanera R."/>
            <person name="Culley D."/>
            <person name="Daum C."/>
            <person name="Ezra D."/>
            <person name="Gonzalez J."/>
            <person name="Henrissat B."/>
            <person name="Kuo A."/>
            <person name="Liang C."/>
            <person name="Lipzen A."/>
            <person name="Lutzoni F."/>
            <person name="Magnuson J."/>
            <person name="Mondo S."/>
            <person name="Nolan M."/>
            <person name="Ohm R."/>
            <person name="Pangilinan J."/>
            <person name="Park H.-J."/>
            <person name="Ramirez L."/>
            <person name="Alfaro M."/>
            <person name="Sun H."/>
            <person name="Tritt A."/>
            <person name="Yoshinaga Y."/>
            <person name="Zwiers L.-H."/>
            <person name="Turgeon B."/>
            <person name="Goodwin S."/>
            <person name="Spatafora J."/>
            <person name="Crous P."/>
            <person name="Grigoriev I."/>
        </authorList>
    </citation>
    <scope>NUCLEOTIDE SEQUENCE</scope>
    <source>
        <strain evidence="2">HMLAC05119</strain>
    </source>
</reference>
<dbReference type="Proteomes" id="UP000800096">
    <property type="component" value="Unassembled WGS sequence"/>
</dbReference>
<evidence type="ECO:0000256" key="1">
    <source>
        <dbReference type="SAM" id="SignalP"/>
    </source>
</evidence>
<feature type="chain" id="PRO_5025395418" evidence="1">
    <location>
        <begin position="19"/>
        <end position="208"/>
    </location>
</feature>
<protein>
    <submittedName>
        <fullName evidence="2">Uncharacterized protein</fullName>
    </submittedName>
</protein>
<feature type="signal peptide" evidence="1">
    <location>
        <begin position="1"/>
        <end position="18"/>
    </location>
</feature>
<organism evidence="2 3">
    <name type="scientific">Ampelomyces quisqualis</name>
    <name type="common">Powdery mildew agent</name>
    <dbReference type="NCBI Taxonomy" id="50730"/>
    <lineage>
        <taxon>Eukaryota</taxon>
        <taxon>Fungi</taxon>
        <taxon>Dikarya</taxon>
        <taxon>Ascomycota</taxon>
        <taxon>Pezizomycotina</taxon>
        <taxon>Dothideomycetes</taxon>
        <taxon>Pleosporomycetidae</taxon>
        <taxon>Pleosporales</taxon>
        <taxon>Pleosporineae</taxon>
        <taxon>Phaeosphaeriaceae</taxon>
        <taxon>Ampelomyces</taxon>
    </lineage>
</organism>
<keyword evidence="1" id="KW-0732">Signal</keyword>
<proteinExistence type="predicted"/>
<keyword evidence="3" id="KW-1185">Reference proteome</keyword>
<dbReference type="AlphaFoldDB" id="A0A6A5QAF6"/>
<gene>
    <name evidence="2" type="ORF">BDU57DRAFT_597867</name>
</gene>